<feature type="region of interest" description="Disordered" evidence="11">
    <location>
        <begin position="389"/>
        <end position="419"/>
    </location>
</feature>
<dbReference type="Proteomes" id="UP001153069">
    <property type="component" value="Unassembled WGS sequence"/>
</dbReference>
<proteinExistence type="inferred from homology"/>
<keyword evidence="12" id="KW-1133">Transmembrane helix</keyword>
<dbReference type="CDD" id="cd10810">
    <property type="entry name" value="GH38N_AMII_LAM_like"/>
    <property type="match status" value="1"/>
</dbReference>
<dbReference type="InterPro" id="IPR037094">
    <property type="entry name" value="Glyco_hydro_38_cen_sf"/>
</dbReference>
<dbReference type="Gene3D" id="2.70.98.30">
    <property type="entry name" value="Golgi alpha-mannosidase II, domain 4"/>
    <property type="match status" value="1"/>
</dbReference>
<dbReference type="EMBL" id="CAICTM010000356">
    <property type="protein sequence ID" value="CAB9508715.1"/>
    <property type="molecule type" value="Genomic_DNA"/>
</dbReference>
<evidence type="ECO:0000313" key="14">
    <source>
        <dbReference type="EMBL" id="CAB9508715.1"/>
    </source>
</evidence>
<dbReference type="InterPro" id="IPR013780">
    <property type="entry name" value="Glyco_hydro_b"/>
</dbReference>
<dbReference type="Pfam" id="PF01074">
    <property type="entry name" value="Glyco_hydro_38N"/>
    <property type="match status" value="1"/>
</dbReference>
<dbReference type="PANTHER" id="PTHR11607">
    <property type="entry name" value="ALPHA-MANNOSIDASE"/>
    <property type="match status" value="1"/>
</dbReference>
<feature type="domain" description="Glycoside hydrolase family 38 central" evidence="13">
    <location>
        <begin position="438"/>
        <end position="518"/>
    </location>
</feature>
<comment type="similarity">
    <text evidence="2 10">Belongs to the glycosyl hydrolase 38 family.</text>
</comment>
<keyword evidence="7" id="KW-1015">Disulfide bond</keyword>
<evidence type="ECO:0000256" key="8">
    <source>
        <dbReference type="ARBA" id="ARBA00023180"/>
    </source>
</evidence>
<sequence>MTKETSKTSASSAVWRLVSSLIILASVLLLSSLTLFKQDVRHENETSDDHVRNLIKEDDQGGIQKMAAVDDPKVLNVHVVPHTHDDVGWLKTVEQYFYGLNMTIQKACVKDILDTVVEALLDNPHRTFTYVEMRFFSMWFYNQTDAVKDSVRFLIANKQLSFANGGWCMHDEAATHFMGMIDQTTLGHAFLKEELGYIPKVGWQLDPFGHSATQSSLLSAKTGFDALYFGRIDYQDLDIRKKTQQCEGLWASSEAWKNDTTSTLFWGLTGSYSGNYGSPPGFCFDVLCPRDPRLVEMNRTALLTRIQYFASLLKTQSDRTQGNHIMLTMGEDFNYRHANSMFANTDLMVSSVNMFQRWNLLDVPSIMGPRFNRINIFYSSPEYYTQMKHAQTEKTNKQNKATTQSKSTRTTTTTSTDGSVEWKTKTDDFFPYSDCPHCFWTGYFTSRAAFKRLERVSSSFLLAARQIESFPDTNGTSSSAGDDEPLYELEDALGVAQHHDAVSGTAKQHVSNDYSRRLQSGINRAAIFVENKLKQVLANGSSVLNNLTYCQLINETICEVSQEATKETGNDMYVVVYNPLGSNKSRIIRLPVSASGPFEVTKMGNESDTSTSQYFTATSAQLQEVRSTAAAKYVLSFSTGALAHVGATTFKVTRTTSDIVAVVAEKSRRLQSKVVIKDSNEAVAASNGLLEAQFDRNTGALEAISMNNVTVDVSQSWGYYTSFDNKMDKPDNTVGGKQNSGAYIFRPSKPNQELNVIPYAQGAIFVNNSLGLEVHAQFEERWIKQVTRVMKGLPYVDIEFTIGPIPIDDNRGKEIVTRFNTAIQSNATFYTDSNGREFQKRHRNFRPSWPLDVYEPVAGNYYPVNAAIYIEDKSSSFSVLVDRTQGGASLLDGSVELMAHRRLVADDRRGVTEPMNETDGGVTPYPPYGTNERWGEGLVIRGSHRIMIGAGNQGASLARSEMDESFANPLVFVASAKSDDRVSLSRVSFSALQAALPPNVMLVTFKKLHGNHTNEYLIRLGHQYSLGEDDQLSKPATIDLSNLFAGFTVASVTEMTLSANQAYDNWIKTRLDWTGSGGRSLSGLGDDNTTVVLQPMDVRTYVVALNRRRRESGTNS</sequence>
<evidence type="ECO:0000256" key="10">
    <source>
        <dbReference type="RuleBase" id="RU361199"/>
    </source>
</evidence>
<keyword evidence="15" id="KW-1185">Reference proteome</keyword>
<evidence type="ECO:0000256" key="12">
    <source>
        <dbReference type="SAM" id="Phobius"/>
    </source>
</evidence>
<dbReference type="FunFam" id="1.20.1270.50:FF:000003">
    <property type="entry name" value="Alpha-mannosidase"/>
    <property type="match status" value="1"/>
</dbReference>
<dbReference type="OrthoDB" id="2016903at2759"/>
<accession>A0A9N8DY06</accession>
<evidence type="ECO:0000256" key="6">
    <source>
        <dbReference type="ARBA" id="ARBA00022833"/>
    </source>
</evidence>
<dbReference type="Pfam" id="PF07748">
    <property type="entry name" value="Glyco_hydro_38C"/>
    <property type="match status" value="1"/>
</dbReference>
<dbReference type="InterPro" id="IPR027291">
    <property type="entry name" value="Glyco_hydro_38_N_sf"/>
</dbReference>
<protein>
    <recommendedName>
        <fullName evidence="3 10">Alpha-mannosidase</fullName>
        <ecNumber evidence="10">3.2.1.-</ecNumber>
    </recommendedName>
</protein>
<dbReference type="Gene3D" id="2.60.40.1360">
    <property type="match status" value="1"/>
</dbReference>
<keyword evidence="12" id="KW-0812">Transmembrane</keyword>
<dbReference type="Pfam" id="PF09261">
    <property type="entry name" value="Alpha-mann_mid"/>
    <property type="match status" value="1"/>
</dbReference>
<dbReference type="EC" id="3.2.1.-" evidence="10"/>
<evidence type="ECO:0000256" key="2">
    <source>
        <dbReference type="ARBA" id="ARBA00009792"/>
    </source>
</evidence>
<comment type="catalytic activity">
    <reaction evidence="1">
        <text>Hydrolysis of terminal, non-reducing alpha-D-mannose residues in alpha-D-mannosides.</text>
        <dbReference type="EC" id="3.2.1.24"/>
    </reaction>
</comment>
<dbReference type="SUPFAM" id="SSF88688">
    <property type="entry name" value="Families 57/38 glycoside transferase middle domain"/>
    <property type="match status" value="1"/>
</dbReference>
<dbReference type="InterPro" id="IPR015341">
    <property type="entry name" value="Glyco_hydro_38_cen"/>
</dbReference>
<dbReference type="InterPro" id="IPR028995">
    <property type="entry name" value="Glyco_hydro_57/38_cen_sf"/>
</dbReference>
<keyword evidence="6 10" id="KW-0862">Zinc</keyword>
<dbReference type="InterPro" id="IPR011682">
    <property type="entry name" value="Glyco_hydro_38_C"/>
</dbReference>
<keyword evidence="4 10" id="KW-0479">Metal-binding</keyword>
<evidence type="ECO:0000256" key="3">
    <source>
        <dbReference type="ARBA" id="ARBA00012752"/>
    </source>
</evidence>
<evidence type="ECO:0000256" key="4">
    <source>
        <dbReference type="ARBA" id="ARBA00022723"/>
    </source>
</evidence>
<evidence type="ECO:0000256" key="11">
    <source>
        <dbReference type="SAM" id="MobiDB-lite"/>
    </source>
</evidence>
<organism evidence="14 15">
    <name type="scientific">Seminavis robusta</name>
    <dbReference type="NCBI Taxonomy" id="568900"/>
    <lineage>
        <taxon>Eukaryota</taxon>
        <taxon>Sar</taxon>
        <taxon>Stramenopiles</taxon>
        <taxon>Ochrophyta</taxon>
        <taxon>Bacillariophyta</taxon>
        <taxon>Bacillariophyceae</taxon>
        <taxon>Bacillariophycidae</taxon>
        <taxon>Naviculales</taxon>
        <taxon>Naviculaceae</taxon>
        <taxon>Seminavis</taxon>
    </lineage>
</organism>
<dbReference type="GO" id="GO:0006013">
    <property type="term" value="P:mannose metabolic process"/>
    <property type="evidence" value="ECO:0007669"/>
    <property type="project" value="InterPro"/>
</dbReference>
<keyword evidence="8" id="KW-0325">Glycoprotein</keyword>
<evidence type="ECO:0000256" key="9">
    <source>
        <dbReference type="ARBA" id="ARBA00023295"/>
    </source>
</evidence>
<evidence type="ECO:0000256" key="1">
    <source>
        <dbReference type="ARBA" id="ARBA00000365"/>
    </source>
</evidence>
<comment type="caution">
    <text evidence="14">The sequence shown here is derived from an EMBL/GenBank/DDBJ whole genome shotgun (WGS) entry which is preliminary data.</text>
</comment>
<dbReference type="InterPro" id="IPR000602">
    <property type="entry name" value="Glyco_hydro_38_N"/>
</dbReference>
<feature type="transmembrane region" description="Helical" evidence="12">
    <location>
        <begin position="12"/>
        <end position="36"/>
    </location>
</feature>
<name>A0A9N8DY06_9STRA</name>
<dbReference type="Pfam" id="PF17677">
    <property type="entry name" value="Glyco_hydro38C2"/>
    <property type="match status" value="1"/>
</dbReference>
<keyword evidence="12" id="KW-0472">Membrane</keyword>
<dbReference type="AlphaFoldDB" id="A0A9N8DY06"/>
<dbReference type="InterPro" id="IPR011013">
    <property type="entry name" value="Gal_mutarotase_sf_dom"/>
</dbReference>
<dbReference type="GO" id="GO:0030246">
    <property type="term" value="F:carbohydrate binding"/>
    <property type="evidence" value="ECO:0007669"/>
    <property type="project" value="InterPro"/>
</dbReference>
<keyword evidence="9 10" id="KW-0326">Glycosidase</keyword>
<dbReference type="InterPro" id="IPR050843">
    <property type="entry name" value="Glycosyl_Hydrlase_38"/>
</dbReference>
<keyword evidence="5 10" id="KW-0378">Hydrolase</keyword>
<dbReference type="FunFam" id="1.20.1270.50:FF:000002">
    <property type="entry name" value="Alpha-mannosidase"/>
    <property type="match status" value="1"/>
</dbReference>
<dbReference type="Gene3D" id="2.60.40.1180">
    <property type="entry name" value="Golgi alpha-mannosidase II"/>
    <property type="match status" value="1"/>
</dbReference>
<evidence type="ECO:0000256" key="7">
    <source>
        <dbReference type="ARBA" id="ARBA00023157"/>
    </source>
</evidence>
<dbReference type="Gene3D" id="3.20.110.10">
    <property type="entry name" value="Glycoside hydrolase 38, N terminal domain"/>
    <property type="match status" value="1"/>
</dbReference>
<dbReference type="GO" id="GO:0046872">
    <property type="term" value="F:metal ion binding"/>
    <property type="evidence" value="ECO:0007669"/>
    <property type="project" value="UniProtKB-KW"/>
</dbReference>
<evidence type="ECO:0000313" key="15">
    <source>
        <dbReference type="Proteomes" id="UP001153069"/>
    </source>
</evidence>
<dbReference type="Gene3D" id="1.20.1270.50">
    <property type="entry name" value="Glycoside hydrolase family 38, central domain"/>
    <property type="match status" value="2"/>
</dbReference>
<feature type="compositionally biased region" description="Low complexity" evidence="11">
    <location>
        <begin position="402"/>
        <end position="416"/>
    </location>
</feature>
<evidence type="ECO:0000259" key="13">
    <source>
        <dbReference type="SMART" id="SM00872"/>
    </source>
</evidence>
<dbReference type="GO" id="GO:0004559">
    <property type="term" value="F:alpha-mannosidase activity"/>
    <property type="evidence" value="ECO:0007669"/>
    <property type="project" value="UniProtKB-EC"/>
</dbReference>
<dbReference type="PANTHER" id="PTHR11607:SF3">
    <property type="entry name" value="LYSOSOMAL ALPHA-MANNOSIDASE"/>
    <property type="match status" value="1"/>
</dbReference>
<reference evidence="14" key="1">
    <citation type="submission" date="2020-06" db="EMBL/GenBank/DDBJ databases">
        <authorList>
            <consortium name="Plant Systems Biology data submission"/>
        </authorList>
    </citation>
    <scope>NUCLEOTIDE SEQUENCE</scope>
    <source>
        <strain evidence="14">D6</strain>
    </source>
</reference>
<dbReference type="InterPro" id="IPR041147">
    <property type="entry name" value="GH38_C"/>
</dbReference>
<dbReference type="SUPFAM" id="SSF74650">
    <property type="entry name" value="Galactose mutarotase-like"/>
    <property type="match status" value="1"/>
</dbReference>
<dbReference type="SUPFAM" id="SSF88713">
    <property type="entry name" value="Glycoside hydrolase/deacetylase"/>
    <property type="match status" value="1"/>
</dbReference>
<dbReference type="InterPro" id="IPR011330">
    <property type="entry name" value="Glyco_hydro/deAcase_b/a-brl"/>
</dbReference>
<dbReference type="SMART" id="SM00872">
    <property type="entry name" value="Alpha-mann_mid"/>
    <property type="match status" value="1"/>
</dbReference>
<comment type="cofactor">
    <cofactor evidence="10">
        <name>Zn(2+)</name>
        <dbReference type="ChEBI" id="CHEBI:29105"/>
    </cofactor>
    <text evidence="10">Binds 1 zinc ion per subunit.</text>
</comment>
<gene>
    <name evidence="14" type="ORF">SEMRO_357_G125670.1</name>
</gene>
<evidence type="ECO:0000256" key="5">
    <source>
        <dbReference type="ARBA" id="ARBA00022801"/>
    </source>
</evidence>